<evidence type="ECO:0000313" key="10">
    <source>
        <dbReference type="EMBL" id="SNY99905.1"/>
    </source>
</evidence>
<dbReference type="GO" id="GO:0005525">
    <property type="term" value="F:GTP binding"/>
    <property type="evidence" value="ECO:0007669"/>
    <property type="project" value="UniProtKB-UniRule"/>
</dbReference>
<keyword evidence="11" id="KW-1185">Reference proteome</keyword>
<dbReference type="GO" id="GO:0046872">
    <property type="term" value="F:metal ion binding"/>
    <property type="evidence" value="ECO:0007669"/>
    <property type="project" value="UniProtKB-KW"/>
</dbReference>
<keyword evidence="6 8" id="KW-0342">GTP-binding</keyword>
<feature type="domain" description="MobA-like NTP transferase" evidence="9">
    <location>
        <begin position="10"/>
        <end position="154"/>
    </location>
</feature>
<feature type="binding site" evidence="8">
    <location>
        <position position="100"/>
    </location>
    <ligand>
        <name>Mg(2+)</name>
        <dbReference type="ChEBI" id="CHEBI:18420"/>
    </ligand>
</feature>
<comment type="caution">
    <text evidence="8">Lacks conserved residue(s) required for the propagation of feature annotation.</text>
</comment>
<evidence type="ECO:0000256" key="2">
    <source>
        <dbReference type="ARBA" id="ARBA00022679"/>
    </source>
</evidence>
<evidence type="ECO:0000256" key="1">
    <source>
        <dbReference type="ARBA" id="ARBA00022490"/>
    </source>
</evidence>
<evidence type="ECO:0000256" key="4">
    <source>
        <dbReference type="ARBA" id="ARBA00022741"/>
    </source>
</evidence>
<keyword evidence="7 8" id="KW-0501">Molybdenum cofactor biosynthesis</keyword>
<keyword evidence="3 8" id="KW-0479">Metal-binding</keyword>
<protein>
    <recommendedName>
        <fullName evidence="8">Probable molybdenum cofactor guanylyltransferase</fullName>
        <shortName evidence="8">MoCo guanylyltransferase</shortName>
        <ecNumber evidence="8">2.7.7.77</ecNumber>
    </recommendedName>
    <alternativeName>
        <fullName evidence="8">GTP:molybdopterin guanylyltransferase</fullName>
    </alternativeName>
    <alternativeName>
        <fullName evidence="8">Mo-MPT guanylyltransferase</fullName>
    </alternativeName>
    <alternativeName>
        <fullName evidence="8">Molybdopterin guanylyltransferase</fullName>
    </alternativeName>
    <alternativeName>
        <fullName evidence="8">Molybdopterin-guanine dinucleotide synthase</fullName>
        <shortName evidence="8">MGD synthase</shortName>
    </alternativeName>
</protein>
<dbReference type="SUPFAM" id="SSF53448">
    <property type="entry name" value="Nucleotide-diphospho-sugar transferases"/>
    <property type="match status" value="1"/>
</dbReference>
<dbReference type="PANTHER" id="PTHR19136:SF81">
    <property type="entry name" value="MOLYBDENUM COFACTOR GUANYLYLTRANSFERASE"/>
    <property type="match status" value="1"/>
</dbReference>
<dbReference type="RefSeq" id="WP_097045627.1">
    <property type="nucleotide sequence ID" value="NZ_OBEH01000002.1"/>
</dbReference>
<dbReference type="HAMAP" id="MF_00316">
    <property type="entry name" value="MobA"/>
    <property type="match status" value="1"/>
</dbReference>
<dbReference type="GO" id="GO:0005737">
    <property type="term" value="C:cytoplasm"/>
    <property type="evidence" value="ECO:0007669"/>
    <property type="project" value="UniProtKB-SubCell"/>
</dbReference>
<dbReference type="PANTHER" id="PTHR19136">
    <property type="entry name" value="MOLYBDENUM COFACTOR GUANYLYLTRANSFERASE"/>
    <property type="match status" value="1"/>
</dbReference>
<evidence type="ECO:0000259" key="9">
    <source>
        <dbReference type="Pfam" id="PF12804"/>
    </source>
</evidence>
<dbReference type="Pfam" id="PF12804">
    <property type="entry name" value="NTP_transf_3"/>
    <property type="match status" value="1"/>
</dbReference>
<sequence length="202" mass="22714">MKQGIPKLYGLVLAGGRSTRMGSDKGLLKYHSVPQQEYLYNLLEDVCDTVYLSMRQEQEEDLTDNLKIIVDQNEYRGPFNGILSAHKAHPNVAWLVLACDLPLIDLSSLKQLAENRDSKKLATSFSTRKSGLPEPLITIWEPLGLVKAISHLKSTDSSCPRKFLINSEIALVYPERDEILYNANSLEDYEFVKSKIELSNGA</sequence>
<evidence type="ECO:0000256" key="3">
    <source>
        <dbReference type="ARBA" id="ARBA00022723"/>
    </source>
</evidence>
<dbReference type="InterPro" id="IPR013482">
    <property type="entry name" value="Molybde_CF_guanTrfase"/>
</dbReference>
<proteinExistence type="inferred from homology"/>
<dbReference type="EMBL" id="OBEH01000002">
    <property type="protein sequence ID" value="SNY99905.1"/>
    <property type="molecule type" value="Genomic_DNA"/>
</dbReference>
<comment type="similarity">
    <text evidence="8">Belongs to the MobA family.</text>
</comment>
<keyword evidence="2 8" id="KW-0808">Transferase</keyword>
<evidence type="ECO:0000256" key="7">
    <source>
        <dbReference type="ARBA" id="ARBA00023150"/>
    </source>
</evidence>
<comment type="subcellular location">
    <subcellularLocation>
        <location evidence="8">Cytoplasm</location>
    </subcellularLocation>
</comment>
<gene>
    <name evidence="8" type="primary">mobA</name>
    <name evidence="10" type="ORF">SAMN06265377_1719</name>
</gene>
<dbReference type="CDD" id="cd02503">
    <property type="entry name" value="MobA"/>
    <property type="match status" value="1"/>
</dbReference>
<feature type="binding site" evidence="8">
    <location>
        <begin position="13"/>
        <end position="15"/>
    </location>
    <ligand>
        <name>GTP</name>
        <dbReference type="ChEBI" id="CHEBI:37565"/>
    </ligand>
</feature>
<dbReference type="InterPro" id="IPR025877">
    <property type="entry name" value="MobA-like_NTP_Trfase"/>
</dbReference>
<dbReference type="OrthoDB" id="9788394at2"/>
<comment type="function">
    <text evidence="8">Transfers a GMP moiety from GTP to Mo-molybdopterin (Mo-MPT) cofactor (Moco or molybdenum cofactor) to form Mo-molybdopterin guanine dinucleotide (Mo-MGD) cofactor.</text>
</comment>
<dbReference type="Proteomes" id="UP000219048">
    <property type="component" value="Unassembled WGS sequence"/>
</dbReference>
<accession>A0A285MRW5</accession>
<dbReference type="GO" id="GO:0006777">
    <property type="term" value="P:Mo-molybdopterin cofactor biosynthetic process"/>
    <property type="evidence" value="ECO:0007669"/>
    <property type="project" value="UniProtKB-KW"/>
</dbReference>
<keyword evidence="5 8" id="KW-0460">Magnesium</keyword>
<comment type="domain">
    <text evidence="8">The N-terminal domain determines nucleotide recognition and specific binding, while the C-terminal domain determines the specific binding to the target protein.</text>
</comment>
<name>A0A285MRW5_9FLAO</name>
<feature type="binding site" evidence="8">
    <location>
        <position position="100"/>
    </location>
    <ligand>
        <name>GTP</name>
        <dbReference type="ChEBI" id="CHEBI:37565"/>
    </ligand>
</feature>
<keyword evidence="4 8" id="KW-0547">Nucleotide-binding</keyword>
<dbReference type="GO" id="GO:0061603">
    <property type="term" value="F:molybdenum cofactor guanylyltransferase activity"/>
    <property type="evidence" value="ECO:0007669"/>
    <property type="project" value="UniProtKB-EC"/>
</dbReference>
<feature type="binding site" evidence="8">
    <location>
        <position position="71"/>
    </location>
    <ligand>
        <name>GTP</name>
        <dbReference type="ChEBI" id="CHEBI:37565"/>
    </ligand>
</feature>
<organism evidence="10 11">
    <name type="scientific">Flagellimonas pacifica</name>
    <dbReference type="NCBI Taxonomy" id="1247520"/>
    <lineage>
        <taxon>Bacteria</taxon>
        <taxon>Pseudomonadati</taxon>
        <taxon>Bacteroidota</taxon>
        <taxon>Flavobacteriia</taxon>
        <taxon>Flavobacteriales</taxon>
        <taxon>Flavobacteriaceae</taxon>
        <taxon>Flagellimonas</taxon>
    </lineage>
</organism>
<dbReference type="Gene3D" id="3.90.550.10">
    <property type="entry name" value="Spore Coat Polysaccharide Biosynthesis Protein SpsA, Chain A"/>
    <property type="match status" value="1"/>
</dbReference>
<evidence type="ECO:0000256" key="5">
    <source>
        <dbReference type="ARBA" id="ARBA00022842"/>
    </source>
</evidence>
<reference evidence="11" key="1">
    <citation type="submission" date="2017-09" db="EMBL/GenBank/DDBJ databases">
        <authorList>
            <person name="Varghese N."/>
            <person name="Submissions S."/>
        </authorList>
    </citation>
    <scope>NUCLEOTIDE SEQUENCE [LARGE SCALE GENOMIC DNA]</scope>
    <source>
        <strain evidence="11">DSM 25885</strain>
    </source>
</reference>
<dbReference type="AlphaFoldDB" id="A0A285MRW5"/>
<comment type="cofactor">
    <cofactor evidence="8">
        <name>Mg(2+)</name>
        <dbReference type="ChEBI" id="CHEBI:18420"/>
    </cofactor>
</comment>
<feature type="binding site" evidence="8">
    <location>
        <position position="25"/>
    </location>
    <ligand>
        <name>GTP</name>
        <dbReference type="ChEBI" id="CHEBI:37565"/>
    </ligand>
</feature>
<dbReference type="EC" id="2.7.7.77" evidence="8"/>
<dbReference type="InterPro" id="IPR029044">
    <property type="entry name" value="Nucleotide-diphossugar_trans"/>
</dbReference>
<keyword evidence="1 8" id="KW-0963">Cytoplasm</keyword>
<evidence type="ECO:0000313" key="11">
    <source>
        <dbReference type="Proteomes" id="UP000219048"/>
    </source>
</evidence>
<evidence type="ECO:0000256" key="8">
    <source>
        <dbReference type="HAMAP-Rule" id="MF_00316"/>
    </source>
</evidence>
<comment type="catalytic activity">
    <reaction evidence="8">
        <text>Mo-molybdopterin + GTP + H(+) = Mo-molybdopterin guanine dinucleotide + diphosphate</text>
        <dbReference type="Rhea" id="RHEA:34243"/>
        <dbReference type="ChEBI" id="CHEBI:15378"/>
        <dbReference type="ChEBI" id="CHEBI:33019"/>
        <dbReference type="ChEBI" id="CHEBI:37565"/>
        <dbReference type="ChEBI" id="CHEBI:71302"/>
        <dbReference type="ChEBI" id="CHEBI:71310"/>
        <dbReference type="EC" id="2.7.7.77"/>
    </reaction>
</comment>
<evidence type="ECO:0000256" key="6">
    <source>
        <dbReference type="ARBA" id="ARBA00023134"/>
    </source>
</evidence>